<dbReference type="GO" id="GO:0016788">
    <property type="term" value="F:hydrolase activity, acting on ester bonds"/>
    <property type="evidence" value="ECO:0007669"/>
    <property type="project" value="InterPro"/>
</dbReference>
<dbReference type="RefSeq" id="XP_026684157.1">
    <property type="nucleotide sequence ID" value="XM_026828356.1"/>
</dbReference>
<feature type="region of interest" description="Disordered" evidence="1">
    <location>
        <begin position="204"/>
        <end position="263"/>
    </location>
</feature>
<feature type="compositionally biased region" description="Basic and acidic residues" evidence="1">
    <location>
        <begin position="227"/>
        <end position="237"/>
    </location>
</feature>
<accession>A0A3Q0J6Q7</accession>
<dbReference type="STRING" id="121845.A0A3Q0J6Q7"/>
<dbReference type="AlphaFoldDB" id="A0A3Q0J6Q7"/>
<proteinExistence type="predicted"/>
<dbReference type="KEGG" id="dci:113470138"/>
<evidence type="ECO:0000259" key="2">
    <source>
        <dbReference type="Pfam" id="PF05011"/>
    </source>
</evidence>
<organism evidence="3 4">
    <name type="scientific">Diaphorina citri</name>
    <name type="common">Asian citrus psyllid</name>
    <dbReference type="NCBI Taxonomy" id="121845"/>
    <lineage>
        <taxon>Eukaryota</taxon>
        <taxon>Metazoa</taxon>
        <taxon>Ecdysozoa</taxon>
        <taxon>Arthropoda</taxon>
        <taxon>Hexapoda</taxon>
        <taxon>Insecta</taxon>
        <taxon>Pterygota</taxon>
        <taxon>Neoptera</taxon>
        <taxon>Paraneoptera</taxon>
        <taxon>Hemiptera</taxon>
        <taxon>Sternorrhyncha</taxon>
        <taxon>Psylloidea</taxon>
        <taxon>Psyllidae</taxon>
        <taxon>Diaphorininae</taxon>
        <taxon>Diaphorina</taxon>
    </lineage>
</organism>
<feature type="compositionally biased region" description="Basic and acidic residues" evidence="1">
    <location>
        <begin position="146"/>
        <end position="159"/>
    </location>
</feature>
<dbReference type="Proteomes" id="UP000079169">
    <property type="component" value="Unplaced"/>
</dbReference>
<dbReference type="InterPro" id="IPR007708">
    <property type="entry name" value="DBR1_C"/>
</dbReference>
<dbReference type="Pfam" id="PF05011">
    <property type="entry name" value="DBR1"/>
    <property type="match status" value="1"/>
</dbReference>
<keyword evidence="3" id="KW-1185">Reference proteome</keyword>
<dbReference type="GO" id="GO:0006397">
    <property type="term" value="P:mRNA processing"/>
    <property type="evidence" value="ECO:0007669"/>
    <property type="project" value="InterPro"/>
</dbReference>
<evidence type="ECO:0000256" key="1">
    <source>
        <dbReference type="SAM" id="MobiDB-lite"/>
    </source>
</evidence>
<evidence type="ECO:0000313" key="3">
    <source>
        <dbReference type="Proteomes" id="UP000079169"/>
    </source>
</evidence>
<gene>
    <name evidence="4 5" type="primary">LOC113470138</name>
</gene>
<sequence length="382" mass="41577">MTGHTCCNVKLISLFYPCPHRYTFTPTPDELALIANKFDSNFTVPSNFICTAPPYNPNQPSSNRNKQAHSKVHPNTTAFCEQLCIDDPLALLLAQSTPSSLNDSYGSFQSTIPSGLSTPCSKKDAPVQNLGSLQKFKLNLPSPKNVESDAETRSENDTRSLGDSCVILEDSATSVDSVCIVDEVSTVDDSKLLASVKRFTPYRSKMSWSTGPESPHASTLPKPTFDSLKESPLKDSLFDSSKNSPAFDSSAKDSDSPVFDTPLRDLSQTTFNSSIKDSPSTLFDSPCGKNLQSICEDKLVSSQPSTELSKEISSELTTTEFGNEVSSEIKTELASKAISSEPITELSKGVSSTTTGKDEDVRPAVKKFKRRNQSIYQTQDDD</sequence>
<feature type="region of interest" description="Disordered" evidence="1">
    <location>
        <begin position="340"/>
        <end position="382"/>
    </location>
</feature>
<dbReference type="RefSeq" id="XP_026684158.1">
    <property type="nucleotide sequence ID" value="XM_026828357.1"/>
</dbReference>
<name>A0A3Q0J6Q7_DIACI</name>
<feature type="domain" description="Lariat debranching enzyme C-terminal" evidence="2">
    <location>
        <begin position="20"/>
        <end position="87"/>
    </location>
</feature>
<feature type="compositionally biased region" description="Polar residues" evidence="1">
    <location>
        <begin position="373"/>
        <end position="382"/>
    </location>
</feature>
<evidence type="ECO:0000313" key="4">
    <source>
        <dbReference type="RefSeq" id="XP_026684157.1"/>
    </source>
</evidence>
<dbReference type="GeneID" id="113470138"/>
<feature type="compositionally biased region" description="Polar residues" evidence="1">
    <location>
        <begin position="238"/>
        <end position="247"/>
    </location>
</feature>
<reference evidence="4 5" key="1">
    <citation type="submission" date="2025-04" db="UniProtKB">
        <authorList>
            <consortium name="RefSeq"/>
        </authorList>
    </citation>
    <scope>IDENTIFICATION</scope>
</reference>
<feature type="region of interest" description="Disordered" evidence="1">
    <location>
        <begin position="138"/>
        <end position="159"/>
    </location>
</feature>
<evidence type="ECO:0000313" key="5">
    <source>
        <dbReference type="RefSeq" id="XP_026684158.1"/>
    </source>
</evidence>
<protein>
    <submittedName>
        <fullName evidence="4">Uncharacterized protein LOC113470138 isoform X1</fullName>
    </submittedName>
    <submittedName>
        <fullName evidence="5">Uncharacterized protein LOC113470138 isoform X2</fullName>
    </submittedName>
</protein>
<dbReference type="PaxDb" id="121845-A0A3Q0J6Q7"/>